<dbReference type="Proteomes" id="UP000464573">
    <property type="component" value="Segment"/>
</dbReference>
<accession>A0A6B9WMV6</accession>
<keyword evidence="1" id="KW-0472">Membrane</keyword>
<feature type="transmembrane region" description="Helical" evidence="1">
    <location>
        <begin position="20"/>
        <end position="43"/>
    </location>
</feature>
<keyword evidence="3" id="KW-1185">Reference proteome</keyword>
<evidence type="ECO:0000313" key="3">
    <source>
        <dbReference type="Proteomes" id="UP000464573"/>
    </source>
</evidence>
<gene>
    <name evidence="2" type="ORF">garuso_43</name>
</gene>
<evidence type="ECO:0000313" key="2">
    <source>
        <dbReference type="EMBL" id="QHR65108.1"/>
    </source>
</evidence>
<sequence>MVWVLIGLHHLFIWSYIMDLWLYVAVCGIVCLIILFILGIMRFRDIIQSDFLPEFTMIVGVITLCVLAVFYSYKTVIWMEANNCVKTHQHREVTHFVSVLSGSTTILVPQTSVEYLYTCDNGKTIWWN</sequence>
<organism evidence="2 3">
    <name type="scientific">Escherichia phage garuso</name>
    <dbReference type="NCBI Taxonomy" id="2696399"/>
    <lineage>
        <taxon>Viruses</taxon>
        <taxon>Duplodnaviria</taxon>
        <taxon>Heunggongvirae</taxon>
        <taxon>Uroviricota</taxon>
        <taxon>Caudoviricetes</taxon>
        <taxon>Andersonviridae</taxon>
        <taxon>Ounavirinae</taxon>
        <taxon>Felixounavirus</taxon>
        <taxon>Felixounavirus garuso</taxon>
    </lineage>
</organism>
<keyword evidence="1" id="KW-1133">Transmembrane helix</keyword>
<dbReference type="EMBL" id="MN850566">
    <property type="protein sequence ID" value="QHR65108.1"/>
    <property type="molecule type" value="Genomic_DNA"/>
</dbReference>
<reference evidence="3" key="1">
    <citation type="submission" date="2019-12" db="EMBL/GenBank/DDBJ databases">
        <authorList>
            <person name="Olsen N.S."/>
            <person name="Junco L.M.F."/>
            <person name="Kot W."/>
            <person name="Hansen L.H."/>
        </authorList>
    </citation>
    <scope>NUCLEOTIDE SEQUENCE [LARGE SCALE GENOMIC DNA]</scope>
</reference>
<evidence type="ECO:0000256" key="1">
    <source>
        <dbReference type="SAM" id="Phobius"/>
    </source>
</evidence>
<protein>
    <submittedName>
        <fullName evidence="2">Uncharacterized protein</fullName>
    </submittedName>
</protein>
<name>A0A6B9WMV6_9CAUD</name>
<keyword evidence="1" id="KW-0812">Transmembrane</keyword>
<feature type="transmembrane region" description="Helical" evidence="1">
    <location>
        <begin position="55"/>
        <end position="73"/>
    </location>
</feature>
<proteinExistence type="predicted"/>